<evidence type="ECO:0000256" key="6">
    <source>
        <dbReference type="RuleBase" id="RU361277"/>
    </source>
</evidence>
<dbReference type="OMA" id="CHSDCHN"/>
<comment type="cofactor">
    <cofactor evidence="1 6">
        <name>Zn(2+)</name>
        <dbReference type="ChEBI" id="CHEBI:29105"/>
    </cofactor>
</comment>
<sequence length="367" mass="38493">MNIPPTQNAVWIDNPGPNGTVQIRTIPTPQPGDGEVLIKIEYSGICGSDLRNLHGLGRYTPIPGHEAVGTIIHLGPNISSSSDLLLNRRVGVKWVWDTCGSCSLCLRGLTNHCPHQLNTGRSVHGTLQEYVLAKPAFVSFVSDALEARLAAPLMCAGHTLVGAVEKMDSFFAAEGSFGSAGAGAGGKTVVVLGAGGGLGHLGVQLLRQRKYYHVVAIDTGAAKEALCLELGADHYIDYLATNPDAPSRVKNITTDGEGAHAAIIISGAEDAFSLAPRLVRNGGVLVVVGLPRNDFCMPVAPIEISSRGLTIVGASAGTEAQMDELLQMAERGQVVPTVEVVELEDVAEAFQRLSDGDVVGRLVVRVS</sequence>
<keyword evidence="5" id="KW-0560">Oxidoreductase</keyword>
<dbReference type="InterPro" id="IPR011032">
    <property type="entry name" value="GroES-like_sf"/>
</dbReference>
<dbReference type="GO" id="GO:0008270">
    <property type="term" value="F:zinc ion binding"/>
    <property type="evidence" value="ECO:0007669"/>
    <property type="project" value="InterPro"/>
</dbReference>
<dbReference type="Gene3D" id="3.90.180.10">
    <property type="entry name" value="Medium-chain alcohol dehydrogenases, catalytic domain"/>
    <property type="match status" value="1"/>
</dbReference>
<dbReference type="InterPro" id="IPR013149">
    <property type="entry name" value="ADH-like_C"/>
</dbReference>
<evidence type="ECO:0000256" key="4">
    <source>
        <dbReference type="ARBA" id="ARBA00022833"/>
    </source>
</evidence>
<evidence type="ECO:0000256" key="1">
    <source>
        <dbReference type="ARBA" id="ARBA00001947"/>
    </source>
</evidence>
<dbReference type="Proteomes" id="UP000054383">
    <property type="component" value="Unassembled WGS sequence"/>
</dbReference>
<keyword evidence="9" id="KW-1185">Reference proteome</keyword>
<dbReference type="SUPFAM" id="SSF50129">
    <property type="entry name" value="GroES-like"/>
    <property type="match status" value="1"/>
</dbReference>
<organism evidence="8 9">
    <name type="scientific">Talaromyces islandicus</name>
    <name type="common">Penicillium islandicum</name>
    <dbReference type="NCBI Taxonomy" id="28573"/>
    <lineage>
        <taxon>Eukaryota</taxon>
        <taxon>Fungi</taxon>
        <taxon>Dikarya</taxon>
        <taxon>Ascomycota</taxon>
        <taxon>Pezizomycotina</taxon>
        <taxon>Eurotiomycetes</taxon>
        <taxon>Eurotiomycetidae</taxon>
        <taxon>Eurotiales</taxon>
        <taxon>Trichocomaceae</taxon>
        <taxon>Talaromyces</taxon>
        <taxon>Talaromyces sect. Islandici</taxon>
    </lineage>
</organism>
<dbReference type="PANTHER" id="PTHR42940">
    <property type="entry name" value="ALCOHOL DEHYDROGENASE 1-RELATED"/>
    <property type="match status" value="1"/>
</dbReference>
<dbReference type="Pfam" id="PF00107">
    <property type="entry name" value="ADH_zinc_N"/>
    <property type="match status" value="1"/>
</dbReference>
<reference evidence="8 9" key="1">
    <citation type="submission" date="2015-04" db="EMBL/GenBank/DDBJ databases">
        <authorList>
            <person name="Syromyatnikov M.Y."/>
            <person name="Popov V.N."/>
        </authorList>
    </citation>
    <scope>NUCLEOTIDE SEQUENCE [LARGE SCALE GENOMIC DNA]</scope>
    <source>
        <strain evidence="8">WF-38-12</strain>
    </source>
</reference>
<evidence type="ECO:0000259" key="7">
    <source>
        <dbReference type="SMART" id="SM00829"/>
    </source>
</evidence>
<evidence type="ECO:0000313" key="9">
    <source>
        <dbReference type="Proteomes" id="UP000054383"/>
    </source>
</evidence>
<protein>
    <submittedName>
        <fullName evidence="8">Alcohol dehydrogenase</fullName>
    </submittedName>
</protein>
<dbReference type="InterPro" id="IPR036291">
    <property type="entry name" value="NAD(P)-bd_dom_sf"/>
</dbReference>
<evidence type="ECO:0000256" key="2">
    <source>
        <dbReference type="ARBA" id="ARBA00008072"/>
    </source>
</evidence>
<dbReference type="PANTHER" id="PTHR42940:SF2">
    <property type="entry name" value="DEHYDROGENASE FAMILY OXIDOREDUCTASE, PUTATIVE (JCVI)-RELATED"/>
    <property type="match status" value="1"/>
</dbReference>
<dbReference type="Pfam" id="PF08240">
    <property type="entry name" value="ADH_N"/>
    <property type="match status" value="1"/>
</dbReference>
<dbReference type="SMART" id="SM00829">
    <property type="entry name" value="PKS_ER"/>
    <property type="match status" value="1"/>
</dbReference>
<accession>A0A0U1M2Y8</accession>
<dbReference type="AlphaFoldDB" id="A0A0U1M2Y8"/>
<dbReference type="SUPFAM" id="SSF51735">
    <property type="entry name" value="NAD(P)-binding Rossmann-fold domains"/>
    <property type="match status" value="1"/>
</dbReference>
<dbReference type="GO" id="GO:0004022">
    <property type="term" value="F:alcohol dehydrogenase (NAD+) activity"/>
    <property type="evidence" value="ECO:0007669"/>
    <property type="project" value="TreeGrafter"/>
</dbReference>
<name>A0A0U1M2Y8_TALIS</name>
<dbReference type="InterPro" id="IPR002328">
    <property type="entry name" value="ADH_Zn_CS"/>
</dbReference>
<evidence type="ECO:0000313" key="8">
    <source>
        <dbReference type="EMBL" id="CRG89752.1"/>
    </source>
</evidence>
<dbReference type="PROSITE" id="PS00059">
    <property type="entry name" value="ADH_ZINC"/>
    <property type="match status" value="1"/>
</dbReference>
<dbReference type="EMBL" id="CVMT01000006">
    <property type="protein sequence ID" value="CRG89752.1"/>
    <property type="molecule type" value="Genomic_DNA"/>
</dbReference>
<feature type="domain" description="Enoyl reductase (ER)" evidence="7">
    <location>
        <begin position="16"/>
        <end position="364"/>
    </location>
</feature>
<dbReference type="GO" id="GO:0005737">
    <property type="term" value="C:cytoplasm"/>
    <property type="evidence" value="ECO:0007669"/>
    <property type="project" value="TreeGrafter"/>
</dbReference>
<dbReference type="InterPro" id="IPR013154">
    <property type="entry name" value="ADH-like_N"/>
</dbReference>
<keyword evidence="4 6" id="KW-0862">Zinc</keyword>
<evidence type="ECO:0000256" key="5">
    <source>
        <dbReference type="ARBA" id="ARBA00023002"/>
    </source>
</evidence>
<comment type="similarity">
    <text evidence="2 6">Belongs to the zinc-containing alcohol dehydrogenase family.</text>
</comment>
<evidence type="ECO:0000256" key="3">
    <source>
        <dbReference type="ARBA" id="ARBA00022723"/>
    </source>
</evidence>
<dbReference type="Gene3D" id="3.40.50.720">
    <property type="entry name" value="NAD(P)-binding Rossmann-like Domain"/>
    <property type="match status" value="1"/>
</dbReference>
<gene>
    <name evidence="8" type="ORF">PISL3812_06791</name>
</gene>
<proteinExistence type="inferred from homology"/>
<dbReference type="InterPro" id="IPR020843">
    <property type="entry name" value="ER"/>
</dbReference>
<keyword evidence="3 6" id="KW-0479">Metal-binding</keyword>
<dbReference type="OrthoDB" id="1879366at2759"/>
<dbReference type="STRING" id="28573.A0A0U1M2Y8"/>